<evidence type="ECO:0000313" key="1">
    <source>
        <dbReference type="EMBL" id="KFB52799.1"/>
    </source>
</evidence>
<evidence type="ECO:0000313" key="2">
    <source>
        <dbReference type="EnsemblMetazoa" id="ASIC021066-PA"/>
    </source>
</evidence>
<dbReference type="Proteomes" id="UP000030765">
    <property type="component" value="Unassembled WGS sequence"/>
</dbReference>
<name>A0A084WRF5_ANOSI</name>
<proteinExistence type="predicted"/>
<evidence type="ECO:0000313" key="3">
    <source>
        <dbReference type="Proteomes" id="UP000030765"/>
    </source>
</evidence>
<keyword evidence="3" id="KW-1185">Reference proteome</keyword>
<reference evidence="2" key="2">
    <citation type="submission" date="2020-05" db="UniProtKB">
        <authorList>
            <consortium name="EnsemblMetazoa"/>
        </authorList>
    </citation>
    <scope>IDENTIFICATION</scope>
</reference>
<reference evidence="1 3" key="1">
    <citation type="journal article" date="2014" name="BMC Genomics">
        <title>Genome sequence of Anopheles sinensis provides insight into genetics basis of mosquito competence for malaria parasites.</title>
        <authorList>
            <person name="Zhou D."/>
            <person name="Zhang D."/>
            <person name="Ding G."/>
            <person name="Shi L."/>
            <person name="Hou Q."/>
            <person name="Ye Y."/>
            <person name="Xu Y."/>
            <person name="Zhou H."/>
            <person name="Xiong C."/>
            <person name="Li S."/>
            <person name="Yu J."/>
            <person name="Hong S."/>
            <person name="Yu X."/>
            <person name="Zou P."/>
            <person name="Chen C."/>
            <person name="Chang X."/>
            <person name="Wang W."/>
            <person name="Lv Y."/>
            <person name="Sun Y."/>
            <person name="Ma L."/>
            <person name="Shen B."/>
            <person name="Zhu C."/>
        </authorList>
    </citation>
    <scope>NUCLEOTIDE SEQUENCE [LARGE SCALE GENOMIC DNA]</scope>
</reference>
<gene>
    <name evidence="1" type="ORF">ZHAS_00021066</name>
</gene>
<dbReference type="EMBL" id="KE525405">
    <property type="protein sequence ID" value="KFB52799.1"/>
    <property type="molecule type" value="Genomic_DNA"/>
</dbReference>
<sequence length="128" mass="14874">MRATDSKYDRYMPRMDERREVTMCSRSSRTDWIRHRRYENGRPDPIDMQIAYTFQQQNSADHQRSPLPCDLVCVCVRALESGCQTPRTSISRADGSRRSVQLVCLTTTLTAEDRGFMVSPNHPRYTVP</sequence>
<accession>A0A084WRF5</accession>
<organism evidence="1">
    <name type="scientific">Anopheles sinensis</name>
    <name type="common">Mosquito</name>
    <dbReference type="NCBI Taxonomy" id="74873"/>
    <lineage>
        <taxon>Eukaryota</taxon>
        <taxon>Metazoa</taxon>
        <taxon>Ecdysozoa</taxon>
        <taxon>Arthropoda</taxon>
        <taxon>Hexapoda</taxon>
        <taxon>Insecta</taxon>
        <taxon>Pterygota</taxon>
        <taxon>Neoptera</taxon>
        <taxon>Endopterygota</taxon>
        <taxon>Diptera</taxon>
        <taxon>Nematocera</taxon>
        <taxon>Culicoidea</taxon>
        <taxon>Culicidae</taxon>
        <taxon>Anophelinae</taxon>
        <taxon>Anopheles</taxon>
    </lineage>
</organism>
<dbReference type="AlphaFoldDB" id="A0A084WRF5"/>
<dbReference type="VEuPathDB" id="VectorBase:ASIC021066"/>
<dbReference type="EnsemblMetazoa" id="ASIC021066-RA">
    <property type="protein sequence ID" value="ASIC021066-PA"/>
    <property type="gene ID" value="ASIC021066"/>
</dbReference>
<protein>
    <submittedName>
        <fullName evidence="1 2">Outer membrane protein</fullName>
    </submittedName>
</protein>
<dbReference type="EMBL" id="ATLV01026047">
    <property type="status" value="NOT_ANNOTATED_CDS"/>
    <property type="molecule type" value="Genomic_DNA"/>
</dbReference>